<comment type="subcellular location">
    <subcellularLocation>
        <location evidence="1">Membrane</location>
        <topology evidence="1">Multi-pass membrane protein</topology>
    </subcellularLocation>
</comment>
<name>A0A6A2WJV5_HIBSY</name>
<protein>
    <submittedName>
        <fullName evidence="8">AAA-type ATPase family protein</fullName>
    </submittedName>
</protein>
<dbReference type="PANTHER" id="PTHR31898:SF1">
    <property type="entry name" value="TLC DOMAIN-CONTAINING PROTEIN 5"/>
    <property type="match status" value="1"/>
</dbReference>
<evidence type="ECO:0000256" key="4">
    <source>
        <dbReference type="ARBA" id="ARBA00023136"/>
    </source>
</evidence>
<evidence type="ECO:0000256" key="6">
    <source>
        <dbReference type="SAM" id="Phobius"/>
    </source>
</evidence>
<keyword evidence="4 5" id="KW-0472">Membrane</keyword>
<evidence type="ECO:0000256" key="3">
    <source>
        <dbReference type="ARBA" id="ARBA00022989"/>
    </source>
</evidence>
<dbReference type="GO" id="GO:0016020">
    <property type="term" value="C:membrane"/>
    <property type="evidence" value="ECO:0007669"/>
    <property type="project" value="UniProtKB-SubCell"/>
</dbReference>
<evidence type="ECO:0000259" key="7">
    <source>
        <dbReference type="PROSITE" id="PS50922"/>
    </source>
</evidence>
<dbReference type="SMART" id="SM00724">
    <property type="entry name" value="TLC"/>
    <property type="match status" value="1"/>
</dbReference>
<keyword evidence="9" id="KW-1185">Reference proteome</keyword>
<accession>A0A6A2WJV5</accession>
<keyword evidence="2 5" id="KW-0812">Transmembrane</keyword>
<feature type="domain" description="TLC" evidence="7">
    <location>
        <begin position="49"/>
        <end position="239"/>
    </location>
</feature>
<dbReference type="PROSITE" id="PS50922">
    <property type="entry name" value="TLC"/>
    <property type="match status" value="1"/>
</dbReference>
<dbReference type="EMBL" id="VEPZ02001737">
    <property type="protein sequence ID" value="KAE8659892.1"/>
    <property type="molecule type" value="Genomic_DNA"/>
</dbReference>
<feature type="transmembrane region" description="Helical" evidence="6">
    <location>
        <begin position="210"/>
        <end position="228"/>
    </location>
</feature>
<evidence type="ECO:0000256" key="1">
    <source>
        <dbReference type="ARBA" id="ARBA00004141"/>
    </source>
</evidence>
<dbReference type="InterPro" id="IPR042512">
    <property type="entry name" value="TLCD5"/>
</dbReference>
<organism evidence="8 9">
    <name type="scientific">Hibiscus syriacus</name>
    <name type="common">Rose of Sharon</name>
    <dbReference type="NCBI Taxonomy" id="106335"/>
    <lineage>
        <taxon>Eukaryota</taxon>
        <taxon>Viridiplantae</taxon>
        <taxon>Streptophyta</taxon>
        <taxon>Embryophyta</taxon>
        <taxon>Tracheophyta</taxon>
        <taxon>Spermatophyta</taxon>
        <taxon>Magnoliopsida</taxon>
        <taxon>eudicotyledons</taxon>
        <taxon>Gunneridae</taxon>
        <taxon>Pentapetalae</taxon>
        <taxon>rosids</taxon>
        <taxon>malvids</taxon>
        <taxon>Malvales</taxon>
        <taxon>Malvaceae</taxon>
        <taxon>Malvoideae</taxon>
        <taxon>Hibiscus</taxon>
    </lineage>
</organism>
<evidence type="ECO:0000256" key="2">
    <source>
        <dbReference type="ARBA" id="ARBA00022692"/>
    </source>
</evidence>
<reference evidence="8" key="1">
    <citation type="submission" date="2019-09" db="EMBL/GenBank/DDBJ databases">
        <title>Draft genome information of white flower Hibiscus syriacus.</title>
        <authorList>
            <person name="Kim Y.-M."/>
        </authorList>
    </citation>
    <scope>NUCLEOTIDE SEQUENCE [LARGE SCALE GENOMIC DNA]</scope>
    <source>
        <strain evidence="8">YM2019G1</strain>
    </source>
</reference>
<keyword evidence="3 6" id="KW-1133">Transmembrane helix</keyword>
<sequence length="258" mass="28520">MYVHLKNIYGSASESEGATGEEYDNVNLIVLGVITWAAVFVFIRRIFSKRSLGFCTRIVSTIHAISGVILASLCVEDWSCPLCPLATTPSPRQAASLGYFIYDLMISCLFGDGSSFDNIFHQLICIVGIAAGFAELNFEYNCVSVQVAAIFILESSTPFLHARELLREVGYRDTYLNLAADMTFALIFSVARMVAGLYLLFVILSANNPILIKAMAVGLQLVGAFWFYKIVKMVKYKLTKTREKVGLASTSRRTAKLD</sequence>
<dbReference type="PANTHER" id="PTHR31898">
    <property type="entry name" value="TRANSMEMBRANE PROTEIN 136"/>
    <property type="match status" value="1"/>
</dbReference>
<dbReference type="InterPro" id="IPR006634">
    <property type="entry name" value="TLC-dom"/>
</dbReference>
<comment type="caution">
    <text evidence="8">The sequence shown here is derived from an EMBL/GenBank/DDBJ whole genome shotgun (WGS) entry which is preliminary data.</text>
</comment>
<evidence type="ECO:0000313" key="9">
    <source>
        <dbReference type="Proteomes" id="UP000436088"/>
    </source>
</evidence>
<proteinExistence type="predicted"/>
<dbReference type="Proteomes" id="UP000436088">
    <property type="component" value="Unassembled WGS sequence"/>
</dbReference>
<evidence type="ECO:0000313" key="8">
    <source>
        <dbReference type="EMBL" id="KAE8659892.1"/>
    </source>
</evidence>
<feature type="transmembrane region" description="Helical" evidence="6">
    <location>
        <begin position="183"/>
        <end position="204"/>
    </location>
</feature>
<feature type="transmembrane region" description="Helical" evidence="6">
    <location>
        <begin position="28"/>
        <end position="47"/>
    </location>
</feature>
<gene>
    <name evidence="8" type="ORF">F3Y22_tig00116962pilonHSYRG01278</name>
</gene>
<dbReference type="AlphaFoldDB" id="A0A6A2WJV5"/>
<dbReference type="Pfam" id="PF03798">
    <property type="entry name" value="TRAM_LAG1_CLN8"/>
    <property type="match status" value="1"/>
</dbReference>
<evidence type="ECO:0000256" key="5">
    <source>
        <dbReference type="PROSITE-ProRule" id="PRU00205"/>
    </source>
</evidence>